<reference evidence="2 3" key="1">
    <citation type="submission" date="2019-05" db="EMBL/GenBank/DDBJ databases">
        <authorList>
            <consortium name="Science for Life Laboratories"/>
        </authorList>
    </citation>
    <scope>NUCLEOTIDE SEQUENCE [LARGE SCALE GENOMIC DNA]</scope>
    <source>
        <strain evidence="2">Soil9</strain>
    </source>
</reference>
<evidence type="ECO:0000313" key="3">
    <source>
        <dbReference type="Proteomes" id="UP000464178"/>
    </source>
</evidence>
<keyword evidence="1" id="KW-0732">Signal</keyword>
<dbReference type="InterPro" id="IPR011467">
    <property type="entry name" value="DUF1573"/>
</dbReference>
<sequence length="361" mass="39022">MSRKWLSLVVIIAATFAAGAGVVAARWMKQNAEPAPPAPEQTLLTVDSSSLDFGEVWETDKFDWAVPVTNRSANSVDISRWGSSCNCTAVQPSSLRLSPGETKTITVRLDLTQTLYYQQAAQPVAVSLLPIVAEQNSRRSWQLSGTVKPLLRKQPNLVFGPLSAAAQPLSPLQTALSFVQPIETVSVECDSPYVTAVVVPSRDDAVRSDVRVEFRFARTIPFGTHPFKLALRGTFSSPRSEYSTQLQGNVSVVTDVQAQPAEALFAARTVGETCEEEIRLISLTGRPFRIESLTPQGAGLTVQRVNDEPRFVVRQQIVEGSQTKNSVVAVVVVEGGKQALTVPVISTGVVPPPTARKGTEK</sequence>
<protein>
    <submittedName>
        <fullName evidence="2">: DUF1573</fullName>
    </submittedName>
</protein>
<dbReference type="Gene3D" id="2.60.40.10">
    <property type="entry name" value="Immunoglobulins"/>
    <property type="match status" value="1"/>
</dbReference>
<gene>
    <name evidence="2" type="ORF">SOIL9_66630</name>
</gene>
<organism evidence="2 3">
    <name type="scientific">Gemmata massiliana</name>
    <dbReference type="NCBI Taxonomy" id="1210884"/>
    <lineage>
        <taxon>Bacteria</taxon>
        <taxon>Pseudomonadati</taxon>
        <taxon>Planctomycetota</taxon>
        <taxon>Planctomycetia</taxon>
        <taxon>Gemmatales</taxon>
        <taxon>Gemmataceae</taxon>
        <taxon>Gemmata</taxon>
    </lineage>
</organism>
<name>A0A6P2CQ29_9BACT</name>
<evidence type="ECO:0000313" key="2">
    <source>
        <dbReference type="EMBL" id="VTR91051.1"/>
    </source>
</evidence>
<dbReference type="Pfam" id="PF07610">
    <property type="entry name" value="DUF1573"/>
    <property type="match status" value="1"/>
</dbReference>
<keyword evidence="3" id="KW-1185">Reference proteome</keyword>
<dbReference type="PANTHER" id="PTHR37833:SF1">
    <property type="entry name" value="SIGNAL PEPTIDE PROTEIN"/>
    <property type="match status" value="1"/>
</dbReference>
<feature type="chain" id="PRO_5026870615" evidence="1">
    <location>
        <begin position="21"/>
        <end position="361"/>
    </location>
</feature>
<accession>A0A6P2CQ29</accession>
<dbReference type="KEGG" id="gms:SOIL9_66630"/>
<dbReference type="EMBL" id="LR593886">
    <property type="protein sequence ID" value="VTR91051.1"/>
    <property type="molecule type" value="Genomic_DNA"/>
</dbReference>
<dbReference type="PANTHER" id="PTHR37833">
    <property type="entry name" value="LIPOPROTEIN-RELATED"/>
    <property type="match status" value="1"/>
</dbReference>
<dbReference type="InterPro" id="IPR013783">
    <property type="entry name" value="Ig-like_fold"/>
</dbReference>
<dbReference type="Proteomes" id="UP000464178">
    <property type="component" value="Chromosome"/>
</dbReference>
<feature type="signal peptide" evidence="1">
    <location>
        <begin position="1"/>
        <end position="20"/>
    </location>
</feature>
<dbReference type="AlphaFoldDB" id="A0A6P2CQ29"/>
<proteinExistence type="predicted"/>
<evidence type="ECO:0000256" key="1">
    <source>
        <dbReference type="SAM" id="SignalP"/>
    </source>
</evidence>